<accession>A0ABZ3ES11</accession>
<dbReference type="PANTHER" id="PTHR38436">
    <property type="entry name" value="POLYKETIDE CYCLASE SNOAL-LIKE DOMAIN"/>
    <property type="match status" value="1"/>
</dbReference>
<dbReference type="EMBL" id="CP146256">
    <property type="protein sequence ID" value="XAH73016.1"/>
    <property type="molecule type" value="Genomic_DNA"/>
</dbReference>
<gene>
    <name evidence="1" type="ORF">V6984_16100</name>
</gene>
<dbReference type="Pfam" id="PF07366">
    <property type="entry name" value="SnoaL"/>
    <property type="match status" value="1"/>
</dbReference>
<dbReference type="Proteomes" id="UP001451571">
    <property type="component" value="Chromosome"/>
</dbReference>
<dbReference type="InterPro" id="IPR032710">
    <property type="entry name" value="NTF2-like_dom_sf"/>
</dbReference>
<dbReference type="InterPro" id="IPR009959">
    <property type="entry name" value="Cyclase_SnoaL-like"/>
</dbReference>
<protein>
    <submittedName>
        <fullName evidence="1">Ester cyclase</fullName>
    </submittedName>
</protein>
<dbReference type="PANTHER" id="PTHR38436:SF1">
    <property type="entry name" value="ESTER CYCLASE"/>
    <property type="match status" value="1"/>
</dbReference>
<dbReference type="Gene3D" id="3.10.450.50">
    <property type="match status" value="1"/>
</dbReference>
<organism evidence="1 2">
    <name type="scientific">Kineothrix sedimenti</name>
    <dbReference type="NCBI Taxonomy" id="3123317"/>
    <lineage>
        <taxon>Bacteria</taxon>
        <taxon>Bacillati</taxon>
        <taxon>Bacillota</taxon>
        <taxon>Clostridia</taxon>
        <taxon>Lachnospirales</taxon>
        <taxon>Lachnospiraceae</taxon>
        <taxon>Kineothrix</taxon>
    </lineage>
</organism>
<name>A0ABZ3ES11_9FIRM</name>
<evidence type="ECO:0000313" key="2">
    <source>
        <dbReference type="Proteomes" id="UP001451571"/>
    </source>
</evidence>
<dbReference type="RefSeq" id="WP_342756626.1">
    <property type="nucleotide sequence ID" value="NZ_CP146256.1"/>
</dbReference>
<evidence type="ECO:0000313" key="1">
    <source>
        <dbReference type="EMBL" id="XAH73016.1"/>
    </source>
</evidence>
<sequence>MDHKEKVKYFYEHITTNHIVEKVADYVSDDCAIRLGDKTIPVGVAGMQQHMIDVRKTYPDLKMIITRQYCDGDYIISEFIMEGTHKGEWLGMKPSGKKLCITGVDIDKVIDGKIVEHGGAVNTFEALFEAGIICPSL</sequence>
<keyword evidence="2" id="KW-1185">Reference proteome</keyword>
<dbReference type="SUPFAM" id="SSF54427">
    <property type="entry name" value="NTF2-like"/>
    <property type="match status" value="1"/>
</dbReference>
<proteinExistence type="predicted"/>
<reference evidence="1 2" key="1">
    <citation type="submission" date="2024-02" db="EMBL/GenBank/DDBJ databases">
        <title>Bacterial strain from lacustrine sediment.</title>
        <authorList>
            <person name="Petit C."/>
            <person name="Fadhlaoui K."/>
        </authorList>
    </citation>
    <scope>NUCLEOTIDE SEQUENCE [LARGE SCALE GENOMIC DNA]</scope>
    <source>
        <strain evidence="1 2">IPX-CK</strain>
    </source>
</reference>